<dbReference type="eggNOG" id="KOG2702">
    <property type="taxonomic scope" value="Eukaryota"/>
</dbReference>
<proteinExistence type="predicted"/>
<dbReference type="GO" id="GO:0016301">
    <property type="term" value="F:kinase activity"/>
    <property type="evidence" value="ECO:0007669"/>
    <property type="project" value="UniProtKB-KW"/>
</dbReference>
<dbReference type="OMA" id="EVWFVEV"/>
<keyword evidence="1" id="KW-0808">Transferase</keyword>
<dbReference type="FunCoup" id="K1X7Q0">
    <property type="interactions" value="6"/>
</dbReference>
<dbReference type="PANTHER" id="PTHR10285">
    <property type="entry name" value="URIDINE KINASE"/>
    <property type="match status" value="1"/>
</dbReference>
<keyword evidence="2" id="KW-1185">Reference proteome</keyword>
<dbReference type="Proteomes" id="UP000006753">
    <property type="component" value="Unassembled WGS sequence"/>
</dbReference>
<keyword evidence="1" id="KW-0418">Kinase</keyword>
<name>K1X7Q0_MARBU</name>
<dbReference type="Gene3D" id="3.40.50.300">
    <property type="entry name" value="P-loop containing nucleotide triphosphate hydrolases"/>
    <property type="match status" value="1"/>
</dbReference>
<dbReference type="EMBL" id="JH921438">
    <property type="protein sequence ID" value="EKD16633.1"/>
    <property type="molecule type" value="Genomic_DNA"/>
</dbReference>
<dbReference type="SUPFAM" id="SSF52540">
    <property type="entry name" value="P-loop containing nucleoside triphosphate hydrolases"/>
    <property type="match status" value="1"/>
</dbReference>
<dbReference type="AlphaFoldDB" id="K1X7Q0"/>
<dbReference type="InParanoid" id="K1X7Q0"/>
<dbReference type="HOGENOM" id="CLU_067202_1_1_1"/>
<dbReference type="InterPro" id="IPR027417">
    <property type="entry name" value="P-loop_NTPase"/>
</dbReference>
<sequence>MEDQVTYLVQKTWGKTTLAKTITARLNALATSSSFPGQIATTDPGVVATATYIPMDGYHLPLSVLHAMPDPTHALARRGAPFTFDGAAFLSLITSLRPPITPESGTIYAPSFSHTTKDPIAKSIAIAPTSRILVFEGNYLSLNEGPWKEAGDLMDEHWFVDVGEDVAGRRLVRRHVKSGVAPDEASAWKRVRENDLLNGREIVEKRRDGVGELIVSREDGGWRAEGEE</sequence>
<dbReference type="STRING" id="1072389.K1X7Q0"/>
<dbReference type="OrthoDB" id="6362633at2759"/>
<protein>
    <submittedName>
        <fullName evidence="1">Phosphoribulokinase/uridine kinase</fullName>
    </submittedName>
</protein>
<evidence type="ECO:0000313" key="2">
    <source>
        <dbReference type="Proteomes" id="UP000006753"/>
    </source>
</evidence>
<reference evidence="1 2" key="1">
    <citation type="journal article" date="2012" name="BMC Genomics">
        <title>Sequencing the genome of Marssonina brunnea reveals fungus-poplar co-evolution.</title>
        <authorList>
            <person name="Zhu S."/>
            <person name="Cao Y.-Z."/>
            <person name="Jiang C."/>
            <person name="Tan B.-Y."/>
            <person name="Wang Z."/>
            <person name="Feng S."/>
            <person name="Zhang L."/>
            <person name="Su X.-H."/>
            <person name="Brejova B."/>
            <person name="Vinar T."/>
            <person name="Xu M."/>
            <person name="Wang M.-X."/>
            <person name="Zhang S.-G."/>
            <person name="Huang M.-R."/>
            <person name="Wu R."/>
            <person name="Zhou Y."/>
        </authorList>
    </citation>
    <scope>NUCLEOTIDE SEQUENCE [LARGE SCALE GENOMIC DNA]</scope>
    <source>
        <strain evidence="1 2">MB_m1</strain>
    </source>
</reference>
<accession>K1X7Q0</accession>
<gene>
    <name evidence="1" type="ORF">MBM_05102</name>
</gene>
<dbReference type="KEGG" id="mbe:MBM_05102"/>
<organism evidence="1 2">
    <name type="scientific">Marssonina brunnea f. sp. multigermtubi (strain MB_m1)</name>
    <name type="common">Marssonina leaf spot fungus</name>
    <dbReference type="NCBI Taxonomy" id="1072389"/>
    <lineage>
        <taxon>Eukaryota</taxon>
        <taxon>Fungi</taxon>
        <taxon>Dikarya</taxon>
        <taxon>Ascomycota</taxon>
        <taxon>Pezizomycotina</taxon>
        <taxon>Leotiomycetes</taxon>
        <taxon>Helotiales</taxon>
        <taxon>Drepanopezizaceae</taxon>
        <taxon>Drepanopeziza</taxon>
    </lineage>
</organism>
<evidence type="ECO:0000313" key="1">
    <source>
        <dbReference type="EMBL" id="EKD16633.1"/>
    </source>
</evidence>